<feature type="non-terminal residue" evidence="1">
    <location>
        <position position="190"/>
    </location>
</feature>
<proteinExistence type="predicted"/>
<sequence length="190" mass="20118">MIRGGLDECYSEEMCAMHSYDIKNCGYDTRCKMSVGGGCGNDSSGPLQINTAGRYGSKLCCDTHSLATVTPNNYQAAPSTITKSTLGDGCYDVTLNDGTSGTYVKTSLQDITADSSATPIRPTECSFSGNKDKLVHKIPTNEVIGHGTTDLSKVEPRSEGAEMVGGAGMMRAGGRHHLVDIHGLAVFLRQ</sequence>
<evidence type="ECO:0000313" key="2">
    <source>
        <dbReference type="Proteomes" id="UP001445076"/>
    </source>
</evidence>
<accession>A0AAW0W6I2</accession>
<dbReference type="AlphaFoldDB" id="A0AAW0W6I2"/>
<protein>
    <submittedName>
        <fullName evidence="1">Uncharacterized protein</fullName>
    </submittedName>
</protein>
<dbReference type="Proteomes" id="UP001445076">
    <property type="component" value="Unassembled WGS sequence"/>
</dbReference>
<keyword evidence="2" id="KW-1185">Reference proteome</keyword>
<comment type="caution">
    <text evidence="1">The sequence shown here is derived from an EMBL/GenBank/DDBJ whole genome shotgun (WGS) entry which is preliminary data.</text>
</comment>
<gene>
    <name evidence="1" type="ORF">OTU49_010902</name>
</gene>
<dbReference type="EMBL" id="JARKIK010000084">
    <property type="protein sequence ID" value="KAK8724752.1"/>
    <property type="molecule type" value="Genomic_DNA"/>
</dbReference>
<organism evidence="1 2">
    <name type="scientific">Cherax quadricarinatus</name>
    <name type="common">Australian red claw crayfish</name>
    <dbReference type="NCBI Taxonomy" id="27406"/>
    <lineage>
        <taxon>Eukaryota</taxon>
        <taxon>Metazoa</taxon>
        <taxon>Ecdysozoa</taxon>
        <taxon>Arthropoda</taxon>
        <taxon>Crustacea</taxon>
        <taxon>Multicrustacea</taxon>
        <taxon>Malacostraca</taxon>
        <taxon>Eumalacostraca</taxon>
        <taxon>Eucarida</taxon>
        <taxon>Decapoda</taxon>
        <taxon>Pleocyemata</taxon>
        <taxon>Astacidea</taxon>
        <taxon>Parastacoidea</taxon>
        <taxon>Parastacidae</taxon>
        <taxon>Cherax</taxon>
    </lineage>
</organism>
<name>A0AAW0W6I2_CHEQU</name>
<reference evidence="1 2" key="1">
    <citation type="journal article" date="2024" name="BMC Genomics">
        <title>Genome assembly of redclaw crayfish (Cherax quadricarinatus) provides insights into its immune adaptation and hypoxia tolerance.</title>
        <authorList>
            <person name="Liu Z."/>
            <person name="Zheng J."/>
            <person name="Li H."/>
            <person name="Fang K."/>
            <person name="Wang S."/>
            <person name="He J."/>
            <person name="Zhou D."/>
            <person name="Weng S."/>
            <person name="Chi M."/>
            <person name="Gu Z."/>
            <person name="He J."/>
            <person name="Li F."/>
            <person name="Wang M."/>
        </authorList>
    </citation>
    <scope>NUCLEOTIDE SEQUENCE [LARGE SCALE GENOMIC DNA]</scope>
    <source>
        <strain evidence="1">ZL_2023a</strain>
    </source>
</reference>
<evidence type="ECO:0000313" key="1">
    <source>
        <dbReference type="EMBL" id="KAK8724752.1"/>
    </source>
</evidence>